<dbReference type="SMART" id="SM00487">
    <property type="entry name" value="DEXDc"/>
    <property type="match status" value="1"/>
</dbReference>
<dbReference type="InterPro" id="IPR006935">
    <property type="entry name" value="Helicase/UvrB_N"/>
</dbReference>
<dbReference type="PANTHER" id="PTHR24029">
    <property type="entry name" value="UVRABC SYSTEM PROTEIN B"/>
    <property type="match status" value="1"/>
</dbReference>
<dbReference type="RefSeq" id="WP_129720224.1">
    <property type="nucleotide sequence ID" value="NZ_LR214951.1"/>
</dbReference>
<dbReference type="PROSITE" id="PS51194">
    <property type="entry name" value="HELICASE_CTER"/>
    <property type="match status" value="1"/>
</dbReference>
<name>A0A449A631_9BACT</name>
<feature type="domain" description="Helicase C-terminal" evidence="15">
    <location>
        <begin position="442"/>
        <end position="604"/>
    </location>
</feature>
<dbReference type="Pfam" id="PF00271">
    <property type="entry name" value="Helicase_C"/>
    <property type="match status" value="1"/>
</dbReference>
<dbReference type="InterPro" id="IPR027417">
    <property type="entry name" value="P-loop_NTPase"/>
</dbReference>
<keyword evidence="17" id="KW-1185">Reference proteome</keyword>
<evidence type="ECO:0000259" key="15">
    <source>
        <dbReference type="PROSITE" id="PS51194"/>
    </source>
</evidence>
<evidence type="ECO:0000256" key="4">
    <source>
        <dbReference type="ARBA" id="ARBA00022741"/>
    </source>
</evidence>
<dbReference type="InterPro" id="IPR041471">
    <property type="entry name" value="UvrB_inter"/>
</dbReference>
<feature type="domain" description="UVR" evidence="13">
    <location>
        <begin position="632"/>
        <end position="667"/>
    </location>
</feature>
<dbReference type="PROSITE" id="PS50151">
    <property type="entry name" value="UVR"/>
    <property type="match status" value="1"/>
</dbReference>
<accession>A0A449A631</accession>
<evidence type="ECO:0000256" key="3">
    <source>
        <dbReference type="ARBA" id="ARBA00022490"/>
    </source>
</evidence>
<comment type="subcellular location">
    <subcellularLocation>
        <location evidence="1">Cytoplasm</location>
    </subcellularLocation>
</comment>
<keyword evidence="12" id="KW-0175">Coiled coil</keyword>
<dbReference type="GO" id="GO:0005737">
    <property type="term" value="C:cytoplasm"/>
    <property type="evidence" value="ECO:0007669"/>
    <property type="project" value="UniProtKB-SubCell"/>
</dbReference>
<evidence type="ECO:0000256" key="5">
    <source>
        <dbReference type="ARBA" id="ARBA00022763"/>
    </source>
</evidence>
<sequence length="668" mass="77457">MNKNWNHIQKNKQNTYKLVSENIPRGDQPEAIAELTNNILKNQKKQILLGVTGSGKTFTIANVIKNTNRPALVLSHNKTLASQLYTELKLLFPENKVEYFVSHFDYYRPESYVPSKDLYTEKSSKTNWDLESMRMSAMNAILTRSDTIIVSSVAAIYGALNPQEYEKSFFYIEKNLQIKRSAFFRQLTKIGYLRNNVDLSPGNFRVKGDVVEIFPGWSDEFIVRVDFFDDEIESISLIDYIEKTLIKKQQNFVIYPASSYTVTNNTIGQALITIREELQERLLFFEKNNLLLEKQRLEQRVKNDLDSLEEFGTCPGIENYARHMDQRLPGEKPYTLIDYLPNNTLIIIDESHITVPQLLAMYKGDYTRKKNLVDYGFRLPSALDNRPLKFEEFEKIDKQTIYVSATPGKYELDQTNGEIVTQIIRPTGLLDPIIEIKPTKNQLSVILDEIQKQISQKERTIIITNTKMSAEQISQTLRNNKIKSAYIHSEHKTFERNEILRKLRKGIYDVVVGVHLLKEGIDLPEVSLIMILDADVASFSRTKSNLIQMIGRVARNDHGRAILFADKINSHIQETLDDNKMKRKIQIAYNKKHNIIPKTIIKPIPEPIELYLNDDDSLNKFKSTKKSKNSLDKLIKEWEKKKQQLIKEDKLEEAIKIRDLILELKSEQ</sequence>
<keyword evidence="8" id="KW-0267">Excision nuclease</keyword>
<dbReference type="PANTHER" id="PTHR24029:SF0">
    <property type="entry name" value="UVRABC SYSTEM PROTEIN B"/>
    <property type="match status" value="1"/>
</dbReference>
<feature type="coiled-coil region" evidence="12">
    <location>
        <begin position="275"/>
        <end position="307"/>
    </location>
</feature>
<dbReference type="Pfam" id="PF17757">
    <property type="entry name" value="UvrB_inter"/>
    <property type="match status" value="1"/>
</dbReference>
<dbReference type="Gene3D" id="3.40.50.300">
    <property type="entry name" value="P-loop containing nucleotide triphosphate hydrolases"/>
    <property type="match status" value="3"/>
</dbReference>
<evidence type="ECO:0000256" key="10">
    <source>
        <dbReference type="ARBA" id="ARBA00026033"/>
    </source>
</evidence>
<dbReference type="AlphaFoldDB" id="A0A449A631"/>
<dbReference type="Proteomes" id="UP000289440">
    <property type="component" value="Chromosome"/>
</dbReference>
<dbReference type="PROSITE" id="PS51192">
    <property type="entry name" value="HELICASE_ATP_BIND_1"/>
    <property type="match status" value="1"/>
</dbReference>
<keyword evidence="4" id="KW-0547">Nucleotide-binding</keyword>
<organism evidence="16 17">
    <name type="scientific">Mesomycoplasma neurolyticum</name>
    <dbReference type="NCBI Taxonomy" id="2120"/>
    <lineage>
        <taxon>Bacteria</taxon>
        <taxon>Bacillati</taxon>
        <taxon>Mycoplasmatota</taxon>
        <taxon>Mycoplasmoidales</taxon>
        <taxon>Metamycoplasmataceae</taxon>
        <taxon>Mesomycoplasma</taxon>
    </lineage>
</organism>
<comment type="subunit">
    <text evidence="10">Forms a heterotetramer with UvrA during the search for lesions. Interacts with UvrC in an incision complex.</text>
</comment>
<evidence type="ECO:0000313" key="17">
    <source>
        <dbReference type="Proteomes" id="UP000289440"/>
    </source>
</evidence>
<dbReference type="InterPro" id="IPR024759">
    <property type="entry name" value="UvrB_YAD/RRR_dom"/>
</dbReference>
<evidence type="ECO:0000256" key="9">
    <source>
        <dbReference type="ARBA" id="ARBA00023204"/>
    </source>
</evidence>
<dbReference type="InterPro" id="IPR001650">
    <property type="entry name" value="Helicase_C-like"/>
</dbReference>
<evidence type="ECO:0000256" key="7">
    <source>
        <dbReference type="ARBA" id="ARBA00022840"/>
    </source>
</evidence>
<keyword evidence="5" id="KW-0227">DNA damage</keyword>
<keyword evidence="9" id="KW-0234">DNA repair</keyword>
<dbReference type="OrthoDB" id="9806651at2"/>
<dbReference type="NCBIfam" id="TIGR00631">
    <property type="entry name" value="uvrb"/>
    <property type="match status" value="1"/>
</dbReference>
<dbReference type="Pfam" id="PF12344">
    <property type="entry name" value="UvrB"/>
    <property type="match status" value="1"/>
</dbReference>
<dbReference type="GO" id="GO:0016887">
    <property type="term" value="F:ATP hydrolysis activity"/>
    <property type="evidence" value="ECO:0007669"/>
    <property type="project" value="InterPro"/>
</dbReference>
<evidence type="ECO:0000256" key="12">
    <source>
        <dbReference type="SAM" id="Coils"/>
    </source>
</evidence>
<dbReference type="GO" id="GO:0009380">
    <property type="term" value="C:excinuclease repair complex"/>
    <property type="evidence" value="ECO:0007669"/>
    <property type="project" value="InterPro"/>
</dbReference>
<dbReference type="GO" id="GO:0006289">
    <property type="term" value="P:nucleotide-excision repair"/>
    <property type="evidence" value="ECO:0007669"/>
    <property type="project" value="InterPro"/>
</dbReference>
<evidence type="ECO:0000256" key="2">
    <source>
        <dbReference type="ARBA" id="ARBA00008533"/>
    </source>
</evidence>
<keyword evidence="7" id="KW-0067">ATP-binding</keyword>
<dbReference type="GO" id="GO:0004518">
    <property type="term" value="F:nuclease activity"/>
    <property type="evidence" value="ECO:0007669"/>
    <property type="project" value="UniProtKB-KW"/>
</dbReference>
<reference evidence="16 17" key="1">
    <citation type="submission" date="2019-01" db="EMBL/GenBank/DDBJ databases">
        <authorList>
            <consortium name="Pathogen Informatics"/>
        </authorList>
    </citation>
    <scope>NUCLEOTIDE SEQUENCE [LARGE SCALE GENOMIC DNA]</scope>
    <source>
        <strain evidence="16 17">NCTC10166</strain>
    </source>
</reference>
<evidence type="ECO:0000259" key="14">
    <source>
        <dbReference type="PROSITE" id="PS51192"/>
    </source>
</evidence>
<gene>
    <name evidence="16" type="primary">uvrB</name>
    <name evidence="16" type="ORF">NCTC10166_00592</name>
</gene>
<dbReference type="CDD" id="cd17916">
    <property type="entry name" value="DEXHc_UvrB"/>
    <property type="match status" value="1"/>
</dbReference>
<feature type="domain" description="Helicase ATP-binding" evidence="14">
    <location>
        <begin position="37"/>
        <end position="202"/>
    </location>
</feature>
<dbReference type="InterPro" id="IPR004807">
    <property type="entry name" value="UvrB"/>
</dbReference>
<dbReference type="KEGG" id="mnu:NCTC10166_00592"/>
<comment type="similarity">
    <text evidence="2">Belongs to the UvrB family.</text>
</comment>
<evidence type="ECO:0000313" key="16">
    <source>
        <dbReference type="EMBL" id="VEU59613.1"/>
    </source>
</evidence>
<keyword evidence="6" id="KW-0228">DNA excision</keyword>
<keyword evidence="3" id="KW-0963">Cytoplasm</keyword>
<dbReference type="InterPro" id="IPR001943">
    <property type="entry name" value="UVR_dom"/>
</dbReference>
<evidence type="ECO:0000256" key="1">
    <source>
        <dbReference type="ARBA" id="ARBA00004496"/>
    </source>
</evidence>
<evidence type="ECO:0000256" key="6">
    <source>
        <dbReference type="ARBA" id="ARBA00022769"/>
    </source>
</evidence>
<dbReference type="Pfam" id="PF04851">
    <property type="entry name" value="ResIII"/>
    <property type="match status" value="1"/>
</dbReference>
<protein>
    <recommendedName>
        <fullName evidence="11">UvrABC system protein B</fullName>
    </recommendedName>
</protein>
<dbReference type="InterPro" id="IPR014001">
    <property type="entry name" value="Helicase_ATP-bd"/>
</dbReference>
<proteinExistence type="inferred from homology"/>
<evidence type="ECO:0000256" key="8">
    <source>
        <dbReference type="ARBA" id="ARBA00022881"/>
    </source>
</evidence>
<dbReference type="SMART" id="SM00490">
    <property type="entry name" value="HELICc"/>
    <property type="match status" value="1"/>
</dbReference>
<evidence type="ECO:0000256" key="11">
    <source>
        <dbReference type="ARBA" id="ARBA00029504"/>
    </source>
</evidence>
<evidence type="ECO:0000259" key="13">
    <source>
        <dbReference type="PROSITE" id="PS50151"/>
    </source>
</evidence>
<dbReference type="NCBIfam" id="NF003673">
    <property type="entry name" value="PRK05298.1"/>
    <property type="match status" value="1"/>
</dbReference>
<dbReference type="GO" id="GO:0003677">
    <property type="term" value="F:DNA binding"/>
    <property type="evidence" value="ECO:0007669"/>
    <property type="project" value="InterPro"/>
</dbReference>
<dbReference type="GO" id="GO:0005524">
    <property type="term" value="F:ATP binding"/>
    <property type="evidence" value="ECO:0007669"/>
    <property type="project" value="UniProtKB-KW"/>
</dbReference>
<dbReference type="SUPFAM" id="SSF52540">
    <property type="entry name" value="P-loop containing nucleoside triphosphate hydrolases"/>
    <property type="match status" value="2"/>
</dbReference>
<dbReference type="EMBL" id="LR214951">
    <property type="protein sequence ID" value="VEU59613.1"/>
    <property type="molecule type" value="Genomic_DNA"/>
</dbReference>